<dbReference type="OrthoDB" id="9801102at2"/>
<dbReference type="GO" id="GO:0006401">
    <property type="term" value="P:RNA catabolic process"/>
    <property type="evidence" value="ECO:0007669"/>
    <property type="project" value="InterPro"/>
</dbReference>
<reference evidence="11 12" key="1">
    <citation type="submission" date="2017-02" db="EMBL/GenBank/DDBJ databases">
        <title>Draft genome sequence of Haemophilus paracuniculus CCUG 43573 type strain.</title>
        <authorList>
            <person name="Engstrom-Jakobsson H."/>
            <person name="Salva-Serra F."/>
            <person name="Thorell K."/>
            <person name="Gonzales-Siles L."/>
            <person name="Karlsson R."/>
            <person name="Boulund F."/>
            <person name="Engstrand L."/>
            <person name="Kristiansson E."/>
            <person name="Moore E."/>
        </authorList>
    </citation>
    <scope>NUCLEOTIDE SEQUENCE [LARGE SCALE GENOMIC DNA]</scope>
    <source>
        <strain evidence="11 12">CCUG 43573</strain>
    </source>
</reference>
<dbReference type="GO" id="GO:0003723">
    <property type="term" value="F:RNA binding"/>
    <property type="evidence" value="ECO:0007669"/>
    <property type="project" value="UniProtKB-KW"/>
</dbReference>
<name>A0A1T0ATE4_9PAST</name>
<protein>
    <recommendedName>
        <fullName evidence="2">Toxin YoeB</fullName>
    </recommendedName>
    <alternativeName>
        <fullName evidence="10">Putative endoribonuclease YoeB</fullName>
    </alternativeName>
    <alternativeName>
        <fullName evidence="8 9">Putative mRNA interferase YoeB</fullName>
    </alternativeName>
</protein>
<accession>A0A1T0ATE4</accession>
<dbReference type="GO" id="GO:0004519">
    <property type="term" value="F:endonuclease activity"/>
    <property type="evidence" value="ECO:0007669"/>
    <property type="project" value="UniProtKB-KW"/>
</dbReference>
<evidence type="ECO:0000256" key="8">
    <source>
        <dbReference type="ARBA" id="ARBA00030388"/>
    </source>
</evidence>
<dbReference type="Pfam" id="PF06769">
    <property type="entry name" value="YoeB_toxin"/>
    <property type="match status" value="1"/>
</dbReference>
<dbReference type="InterPro" id="IPR009614">
    <property type="entry name" value="YoeB_toxin"/>
</dbReference>
<dbReference type="NCBIfam" id="TIGR02116">
    <property type="entry name" value="toxin_Txe_YoeB"/>
    <property type="match status" value="1"/>
</dbReference>
<keyword evidence="3" id="KW-1277">Toxin-antitoxin system</keyword>
<comment type="similarity">
    <text evidence="1">Belongs to the YoeB family.</text>
</comment>
<evidence type="ECO:0000256" key="1">
    <source>
        <dbReference type="ARBA" id="ARBA00008172"/>
    </source>
</evidence>
<keyword evidence="4" id="KW-0540">Nuclease</keyword>
<dbReference type="RefSeq" id="WP_078236655.1">
    <property type="nucleotide sequence ID" value="NZ_MUYA01000005.1"/>
</dbReference>
<keyword evidence="5" id="KW-0255">Endonuclease</keyword>
<dbReference type="Proteomes" id="UP000190867">
    <property type="component" value="Unassembled WGS sequence"/>
</dbReference>
<evidence type="ECO:0000256" key="4">
    <source>
        <dbReference type="ARBA" id="ARBA00022722"/>
    </source>
</evidence>
<dbReference type="GO" id="GO:0098795">
    <property type="term" value="P:global gene silencing by mRNA cleavage"/>
    <property type="evidence" value="ECO:0007669"/>
    <property type="project" value="TreeGrafter"/>
</dbReference>
<gene>
    <name evidence="11" type="ORF">B0187_04410</name>
</gene>
<dbReference type="STRING" id="734.B0187_04410"/>
<keyword evidence="6" id="KW-0378">Hydrolase</keyword>
<proteinExistence type="inferred from homology"/>
<dbReference type="PANTHER" id="PTHR38039:SF1">
    <property type="entry name" value="TOXIN YOEB"/>
    <property type="match status" value="1"/>
</dbReference>
<dbReference type="Gene3D" id="3.30.2310.20">
    <property type="entry name" value="RelE-like"/>
    <property type="match status" value="1"/>
</dbReference>
<evidence type="ECO:0000256" key="5">
    <source>
        <dbReference type="ARBA" id="ARBA00022759"/>
    </source>
</evidence>
<dbReference type="AlphaFoldDB" id="A0A1T0ATE4"/>
<evidence type="ECO:0000256" key="6">
    <source>
        <dbReference type="ARBA" id="ARBA00022801"/>
    </source>
</evidence>
<dbReference type="PANTHER" id="PTHR38039">
    <property type="entry name" value="TOXIN YOEB"/>
    <property type="match status" value="1"/>
</dbReference>
<keyword evidence="7" id="KW-0694">RNA-binding</keyword>
<evidence type="ECO:0000256" key="2">
    <source>
        <dbReference type="ARBA" id="ARBA00017742"/>
    </source>
</evidence>
<dbReference type="EMBL" id="MUYA01000005">
    <property type="protein sequence ID" value="OOR99560.1"/>
    <property type="molecule type" value="Genomic_DNA"/>
</dbReference>
<comment type="caution">
    <text evidence="11">The sequence shown here is derived from an EMBL/GenBank/DDBJ whole genome shotgun (WGS) entry which is preliminary data.</text>
</comment>
<evidence type="ECO:0000256" key="10">
    <source>
        <dbReference type="ARBA" id="ARBA00080029"/>
    </source>
</evidence>
<evidence type="ECO:0000256" key="3">
    <source>
        <dbReference type="ARBA" id="ARBA00022649"/>
    </source>
</evidence>
<evidence type="ECO:0000256" key="9">
    <source>
        <dbReference type="ARBA" id="ARBA00079979"/>
    </source>
</evidence>
<dbReference type="SUPFAM" id="SSF143011">
    <property type="entry name" value="RelE-like"/>
    <property type="match status" value="1"/>
</dbReference>
<sequence>MNITFSDHAWDDYLYWQQTDKKMLKRINELIKAITSSPFEGIGKPEPLKHNLAGFWSRRINEEHRLVYTIKDQAILIAACRYHYE</sequence>
<keyword evidence="12" id="KW-1185">Reference proteome</keyword>
<evidence type="ECO:0000256" key="7">
    <source>
        <dbReference type="ARBA" id="ARBA00022884"/>
    </source>
</evidence>
<evidence type="ECO:0000313" key="11">
    <source>
        <dbReference type="EMBL" id="OOR99560.1"/>
    </source>
</evidence>
<dbReference type="FunFam" id="3.30.2310.20:FF:000001">
    <property type="entry name" value="Addiction module toxin, Txe/YoeB family"/>
    <property type="match status" value="1"/>
</dbReference>
<evidence type="ECO:0000313" key="12">
    <source>
        <dbReference type="Proteomes" id="UP000190867"/>
    </source>
</evidence>
<dbReference type="InterPro" id="IPR035093">
    <property type="entry name" value="RelE/ParE_toxin_dom_sf"/>
</dbReference>
<dbReference type="GO" id="GO:0016787">
    <property type="term" value="F:hydrolase activity"/>
    <property type="evidence" value="ECO:0007669"/>
    <property type="project" value="UniProtKB-KW"/>
</dbReference>
<organism evidence="11 12">
    <name type="scientific">Haemophilus paracuniculus</name>
    <dbReference type="NCBI Taxonomy" id="734"/>
    <lineage>
        <taxon>Bacteria</taxon>
        <taxon>Pseudomonadati</taxon>
        <taxon>Pseudomonadota</taxon>
        <taxon>Gammaproteobacteria</taxon>
        <taxon>Pasteurellales</taxon>
        <taxon>Pasteurellaceae</taxon>
        <taxon>Haemophilus</taxon>
    </lineage>
</organism>